<protein>
    <submittedName>
        <fullName evidence="1">Uncharacterized protein</fullName>
    </submittedName>
</protein>
<evidence type="ECO:0000313" key="1">
    <source>
        <dbReference type="EMBL" id="WSB11458.1"/>
    </source>
</evidence>
<accession>A0ABZ1F5J4</accession>
<evidence type="ECO:0000313" key="2">
    <source>
        <dbReference type="Proteomes" id="UP001356428"/>
    </source>
</evidence>
<reference evidence="1 2" key="1">
    <citation type="submission" date="2022-10" db="EMBL/GenBank/DDBJ databases">
        <title>The complete genomes of actinobacterial strains from the NBC collection.</title>
        <authorList>
            <person name="Joergensen T.S."/>
            <person name="Alvarez Arevalo M."/>
            <person name="Sterndorff E.B."/>
            <person name="Faurdal D."/>
            <person name="Vuksanovic O."/>
            <person name="Mourched A.-S."/>
            <person name="Charusanti P."/>
            <person name="Shaw S."/>
            <person name="Blin K."/>
            <person name="Weber T."/>
        </authorList>
    </citation>
    <scope>NUCLEOTIDE SEQUENCE [LARGE SCALE GENOMIC DNA]</scope>
    <source>
        <strain evidence="1 2">NBC 01792</strain>
    </source>
</reference>
<dbReference type="EMBL" id="CP109083">
    <property type="protein sequence ID" value="WSB11458.1"/>
    <property type="molecule type" value="Genomic_DNA"/>
</dbReference>
<dbReference type="RefSeq" id="WP_326702581.1">
    <property type="nucleotide sequence ID" value="NZ_CP108861.1"/>
</dbReference>
<keyword evidence="2" id="KW-1185">Reference proteome</keyword>
<dbReference type="Proteomes" id="UP001356428">
    <property type="component" value="Chromosome"/>
</dbReference>
<gene>
    <name evidence="1" type="ORF">OG849_31475</name>
</gene>
<sequence>MDLTDAQWHLLGELVTAGLADPSHSGDSAASAAARGIDLQSFPAEVALLAWLKLTCRVDDEWVATDLGAALHYRRLYESAELRLSEVARFAATNEASAPRLTLAVRRLAQGSISFEEALRGPQRTA</sequence>
<name>A0ABZ1F5J4_9ACTN</name>
<proteinExistence type="predicted"/>
<organism evidence="1 2">
    <name type="scientific">Streptomyces cyaneofuscatus</name>
    <dbReference type="NCBI Taxonomy" id="66883"/>
    <lineage>
        <taxon>Bacteria</taxon>
        <taxon>Bacillati</taxon>
        <taxon>Actinomycetota</taxon>
        <taxon>Actinomycetes</taxon>
        <taxon>Kitasatosporales</taxon>
        <taxon>Streptomycetaceae</taxon>
        <taxon>Streptomyces</taxon>
    </lineage>
</organism>